<proteinExistence type="predicted"/>
<gene>
    <name evidence="2" type="ORF">CHU32_26190</name>
    <name evidence="1" type="ORF">CHU33_26355</name>
</gene>
<evidence type="ECO:0000313" key="4">
    <source>
        <dbReference type="Proteomes" id="UP000247005"/>
    </source>
</evidence>
<keyword evidence="3" id="KW-1185">Reference proteome</keyword>
<dbReference type="EMBL" id="PQGD01000037">
    <property type="protein sequence ID" value="POP41683.1"/>
    <property type="molecule type" value="Genomic_DNA"/>
</dbReference>
<organism evidence="2 4">
    <name type="scientific">Superficieibacter electus</name>
    <dbReference type="NCBI Taxonomy" id="2022662"/>
    <lineage>
        <taxon>Bacteria</taxon>
        <taxon>Pseudomonadati</taxon>
        <taxon>Pseudomonadota</taxon>
        <taxon>Gammaproteobacteria</taxon>
        <taxon>Enterobacterales</taxon>
        <taxon>Enterobacteriaceae</taxon>
        <taxon>Superficieibacter</taxon>
    </lineage>
</organism>
<evidence type="ECO:0000313" key="2">
    <source>
        <dbReference type="EMBL" id="POP41683.1"/>
    </source>
</evidence>
<sequence>MINQSCYSINYQYQYNLLNIKIYVKYNIKNISTYCLYSGRFKCNIYNIRTQNEWIYKKLVIPAIFS</sequence>
<reference evidence="3 4" key="1">
    <citation type="submission" date="2018-01" db="EMBL/GenBank/DDBJ databases">
        <title>Superficieibacter electus gen. nov., sp. nov., an extended-spectrum beta-lactamase possessing member of the Enterobacteriaceae family, isolated from intensive care unit surfaces.</title>
        <authorList>
            <person name="Potter R.F."/>
            <person name="D'Souza A.W."/>
        </authorList>
    </citation>
    <scope>NUCLEOTIDE SEQUENCE [LARGE SCALE GENOMIC DNA]</scope>
    <source>
        <strain evidence="2 4">BP-1</strain>
        <strain evidence="1 3">BP-2</strain>
    </source>
</reference>
<dbReference type="Proteomes" id="UP000237073">
    <property type="component" value="Unassembled WGS sequence"/>
</dbReference>
<dbReference type="AlphaFoldDB" id="A0A2P5GHB0"/>
<evidence type="ECO:0000313" key="3">
    <source>
        <dbReference type="Proteomes" id="UP000237073"/>
    </source>
</evidence>
<accession>A0A2P5GHB0</accession>
<evidence type="ECO:0000313" key="1">
    <source>
        <dbReference type="EMBL" id="POP40633.1"/>
    </source>
</evidence>
<name>A0A2P5GHB0_9ENTR</name>
<protein>
    <submittedName>
        <fullName evidence="2">Uncharacterized protein</fullName>
    </submittedName>
</protein>
<dbReference type="Proteomes" id="UP000247005">
    <property type="component" value="Unassembled WGS sequence"/>
</dbReference>
<dbReference type="EMBL" id="PQGE01000040">
    <property type="protein sequence ID" value="POP40633.1"/>
    <property type="molecule type" value="Genomic_DNA"/>
</dbReference>
<comment type="caution">
    <text evidence="2">The sequence shown here is derived from an EMBL/GenBank/DDBJ whole genome shotgun (WGS) entry which is preliminary data.</text>
</comment>